<accession>A0A448WB84</accession>
<dbReference type="EMBL" id="CAAALY010001833">
    <property type="protein sequence ID" value="VEL07476.1"/>
    <property type="molecule type" value="Genomic_DNA"/>
</dbReference>
<reference evidence="2" key="1">
    <citation type="submission" date="2018-11" db="EMBL/GenBank/DDBJ databases">
        <authorList>
            <consortium name="Pathogen Informatics"/>
        </authorList>
    </citation>
    <scope>NUCLEOTIDE SEQUENCE</scope>
</reference>
<comment type="caution">
    <text evidence="2">The sequence shown here is derived from an EMBL/GenBank/DDBJ whole genome shotgun (WGS) entry which is preliminary data.</text>
</comment>
<gene>
    <name evidence="2" type="ORF">PXEA_LOCUS916</name>
</gene>
<keyword evidence="3" id="KW-1185">Reference proteome</keyword>
<dbReference type="AlphaFoldDB" id="A0A448WB84"/>
<sequence length="381" mass="41713">MSVRGCMIESVCSTPSVSNTQSETVAKCQGNANLRDGPIPQTEIHAYSSTLAETLATASSGFFYEHEDMSASASSNTDAVVSSLPTKTTLPCPEIGIQTVLKPFHSASEAPAVICQGSEFQVAQLRRLGRPGTDMSVRPRSQPCPEKSADLTLSSTHHSPNWWWWKPQRQWSHRLQRHNHHHSEQLIKHEQEPSQQSFSSDSLLAAVATCEKSSQAPSQLPLRVRLAQRFSRLPSLSCGSHAFPTRSGPMTHQVNIPFPVTTPSVQALPPEAKNSEATGLFSGAQVYKSDLGAYPLMASSNKVASNSSIPPKFMRGLFPFTVERSFTSRTSLKQVLASHRPSKQGARTKHNDQVKMGPERPYTWVSTILPVFGNIHDSAQC</sequence>
<evidence type="ECO:0000313" key="2">
    <source>
        <dbReference type="EMBL" id="VEL07476.1"/>
    </source>
</evidence>
<feature type="region of interest" description="Disordered" evidence="1">
    <location>
        <begin position="131"/>
        <end position="152"/>
    </location>
</feature>
<feature type="region of interest" description="Disordered" evidence="1">
    <location>
        <begin position="337"/>
        <end position="357"/>
    </location>
</feature>
<evidence type="ECO:0000313" key="3">
    <source>
        <dbReference type="Proteomes" id="UP000784294"/>
    </source>
</evidence>
<proteinExistence type="predicted"/>
<name>A0A448WB84_9PLAT</name>
<evidence type="ECO:0000256" key="1">
    <source>
        <dbReference type="SAM" id="MobiDB-lite"/>
    </source>
</evidence>
<protein>
    <submittedName>
        <fullName evidence="2">Uncharacterized protein</fullName>
    </submittedName>
</protein>
<organism evidence="2 3">
    <name type="scientific">Protopolystoma xenopodis</name>
    <dbReference type="NCBI Taxonomy" id="117903"/>
    <lineage>
        <taxon>Eukaryota</taxon>
        <taxon>Metazoa</taxon>
        <taxon>Spiralia</taxon>
        <taxon>Lophotrochozoa</taxon>
        <taxon>Platyhelminthes</taxon>
        <taxon>Monogenea</taxon>
        <taxon>Polyopisthocotylea</taxon>
        <taxon>Polystomatidea</taxon>
        <taxon>Polystomatidae</taxon>
        <taxon>Protopolystoma</taxon>
    </lineage>
</organism>
<dbReference type="Proteomes" id="UP000784294">
    <property type="component" value="Unassembled WGS sequence"/>
</dbReference>